<dbReference type="EMBL" id="JAGINW010000001">
    <property type="protein sequence ID" value="MBP2322851.1"/>
    <property type="molecule type" value="Genomic_DNA"/>
</dbReference>
<keyword evidence="2" id="KW-0238">DNA-binding</keyword>
<accession>A0ABS4TES0</accession>
<evidence type="ECO:0000313" key="2">
    <source>
        <dbReference type="EMBL" id="MBP2322851.1"/>
    </source>
</evidence>
<reference evidence="2 3" key="1">
    <citation type="submission" date="2021-03" db="EMBL/GenBank/DDBJ databases">
        <title>Sequencing the genomes of 1000 actinobacteria strains.</title>
        <authorList>
            <person name="Klenk H.-P."/>
        </authorList>
    </citation>
    <scope>NUCLEOTIDE SEQUENCE [LARGE SCALE GENOMIC DNA]</scope>
    <source>
        <strain evidence="2 3">DSM 46670</strain>
    </source>
</reference>
<gene>
    <name evidence="2" type="ORF">JOF56_003236</name>
</gene>
<dbReference type="Proteomes" id="UP001519332">
    <property type="component" value="Unassembled WGS sequence"/>
</dbReference>
<sequence>MDDLIKELQQLQQYAAGLQGLIANAEANAPARAEGTDSTGAVHVVLGPNGVPKSFRVEGDWERKLKPEAFGDAVVGAFQAAMDERLKAWSATLSKDDWQSKVDNLDRRPEVPVMFQGPKFSGKPRSLDALAEEMIKAFDDAEKVPDLPEPNNAVGTAGGGKLVLTLSKSAVVSCVADSRWVSAQTATRLTNALSEALAMATRELEKLSPAQEPANPLDRLIGETFALLSDPQRLADS</sequence>
<feature type="coiled-coil region" evidence="1">
    <location>
        <begin position="1"/>
        <end position="28"/>
    </location>
</feature>
<comment type="caution">
    <text evidence="2">The sequence shown here is derived from an EMBL/GenBank/DDBJ whole genome shotgun (WGS) entry which is preliminary data.</text>
</comment>
<dbReference type="SUPFAM" id="SSF82607">
    <property type="entry name" value="YbaB-like"/>
    <property type="match status" value="1"/>
</dbReference>
<dbReference type="GO" id="GO:0003677">
    <property type="term" value="F:DNA binding"/>
    <property type="evidence" value="ECO:0007669"/>
    <property type="project" value="UniProtKB-KW"/>
</dbReference>
<organism evidence="2 3">
    <name type="scientific">Kibdelosporangium banguiense</name>
    <dbReference type="NCBI Taxonomy" id="1365924"/>
    <lineage>
        <taxon>Bacteria</taxon>
        <taxon>Bacillati</taxon>
        <taxon>Actinomycetota</taxon>
        <taxon>Actinomycetes</taxon>
        <taxon>Pseudonocardiales</taxon>
        <taxon>Pseudonocardiaceae</taxon>
        <taxon>Kibdelosporangium</taxon>
    </lineage>
</organism>
<name>A0ABS4TES0_9PSEU</name>
<dbReference type="Gene3D" id="3.30.1310.10">
    <property type="entry name" value="Nucleoid-associated protein YbaB-like domain"/>
    <property type="match status" value="1"/>
</dbReference>
<protein>
    <submittedName>
        <fullName evidence="2">DNA-binding protein YbaB</fullName>
    </submittedName>
</protein>
<keyword evidence="1" id="KW-0175">Coiled coil</keyword>
<evidence type="ECO:0000256" key="1">
    <source>
        <dbReference type="SAM" id="Coils"/>
    </source>
</evidence>
<dbReference type="RefSeq" id="WP_209638585.1">
    <property type="nucleotide sequence ID" value="NZ_JAGINW010000001.1"/>
</dbReference>
<dbReference type="InterPro" id="IPR036894">
    <property type="entry name" value="YbaB-like_sf"/>
</dbReference>
<proteinExistence type="predicted"/>
<evidence type="ECO:0000313" key="3">
    <source>
        <dbReference type="Proteomes" id="UP001519332"/>
    </source>
</evidence>
<keyword evidence="3" id="KW-1185">Reference proteome</keyword>